<sequence length="103" mass="12048">MAIEPWAGVLAAYLDIDVMAYIDEIRKPSQAEAAFDWIGIQKVTSVHRAYLHHDLQEGEDLTSYFNRERIPTKRFDIEAACTANGYKKGRYRALQYQRRHSYH</sequence>
<dbReference type="EMBL" id="CP157947">
    <property type="protein sequence ID" value="XBS70633.1"/>
    <property type="molecule type" value="Genomic_DNA"/>
</dbReference>
<proteinExistence type="predicted"/>
<name>A0AAU7QCI4_9GAMM</name>
<reference evidence="1" key="1">
    <citation type="submission" date="2024-06" db="EMBL/GenBank/DDBJ databases">
        <authorList>
            <person name="Coelho C."/>
            <person name="Bento M."/>
            <person name="Garcia E."/>
            <person name="Camelo A."/>
            <person name="Brandao I."/>
            <person name="Espirito Santo C."/>
            <person name="Trovao J."/>
            <person name="Verissimo A."/>
            <person name="Costa J."/>
            <person name="Tiago I."/>
        </authorList>
    </citation>
    <scope>NUCLEOTIDE SEQUENCE</scope>
    <source>
        <strain evidence="1">KWT182</strain>
    </source>
</reference>
<accession>A0AAU7QCI4</accession>
<protein>
    <submittedName>
        <fullName evidence="1">Uncharacterized protein</fullName>
    </submittedName>
</protein>
<evidence type="ECO:0000313" key="1">
    <source>
        <dbReference type="EMBL" id="XBS70633.1"/>
    </source>
</evidence>
<dbReference type="AlphaFoldDB" id="A0AAU7QCI4"/>
<gene>
    <name evidence="1" type="ORF">ABK905_05550</name>
</gene>
<organism evidence="1">
    <name type="scientific">Acerihabitans sp. KWT182</name>
    <dbReference type="NCBI Taxonomy" id="3157919"/>
    <lineage>
        <taxon>Bacteria</taxon>
        <taxon>Pseudomonadati</taxon>
        <taxon>Pseudomonadota</taxon>
        <taxon>Gammaproteobacteria</taxon>
        <taxon>Enterobacterales</taxon>
        <taxon>Pectobacteriaceae</taxon>
        <taxon>Acerihabitans</taxon>
    </lineage>
</organism>